<evidence type="ECO:0000256" key="8">
    <source>
        <dbReference type="SAM" id="MobiDB-lite"/>
    </source>
</evidence>
<dbReference type="GO" id="GO:0008242">
    <property type="term" value="F:omega peptidase activity"/>
    <property type="evidence" value="ECO:0007669"/>
    <property type="project" value="UniProtKB-EC"/>
</dbReference>
<dbReference type="FunCoup" id="A9V692">
    <property type="interactions" value="724"/>
</dbReference>
<evidence type="ECO:0000256" key="4">
    <source>
        <dbReference type="ARBA" id="ARBA00011881"/>
    </source>
</evidence>
<dbReference type="Pfam" id="PF00326">
    <property type="entry name" value="Peptidase_S9"/>
    <property type="match status" value="1"/>
</dbReference>
<evidence type="ECO:0000256" key="2">
    <source>
        <dbReference type="ARBA" id="ARBA00004496"/>
    </source>
</evidence>
<evidence type="ECO:0000259" key="9">
    <source>
        <dbReference type="Pfam" id="PF00326"/>
    </source>
</evidence>
<gene>
    <name evidence="11" type="ORF">MONBRDRAFT_10456</name>
</gene>
<dbReference type="MEROPS" id="S09.004"/>
<evidence type="ECO:0000256" key="1">
    <source>
        <dbReference type="ARBA" id="ARBA00000721"/>
    </source>
</evidence>
<dbReference type="AlphaFoldDB" id="A9V692"/>
<evidence type="ECO:0000256" key="7">
    <source>
        <dbReference type="ARBA" id="ARBA00022801"/>
    </source>
</evidence>
<evidence type="ECO:0000313" key="12">
    <source>
        <dbReference type="Proteomes" id="UP000001357"/>
    </source>
</evidence>
<dbReference type="Gene3D" id="3.40.50.1820">
    <property type="entry name" value="alpha/beta hydrolase"/>
    <property type="match status" value="1"/>
</dbReference>
<dbReference type="Proteomes" id="UP000001357">
    <property type="component" value="Unassembled WGS sequence"/>
</dbReference>
<keyword evidence="12" id="KW-1185">Reference proteome</keyword>
<dbReference type="STRING" id="81824.A9V692"/>
<sequence length="553" mass="59391">MGEEGSDSTRVDQAMDLYAKAATWPVVTEGTVRCRESVWRVELAVRQRHLATHTKLESTTTVALNAANLAQLYTSSTPKANNITSSHAADDGADPETLSSARIDHVEIEAAGDKRRFLRYYSSPDNLAHSLEVTHLLDYVYGEDVEFAGHAWSPDALHYAFVAEQKQPRQDHWCKDREHPQPKPTSQAEQAAHSTFLARENWGEGRAKVMAPVLFLFDCVTGRLSTATLPAGVLPGQPLFLNSTQLAMVAWSNTAPRPPGILYCANRESRPHSAVSCGFTPLLSALVAVGYGILLPNYRGSLGNGTAAVASLVGKIGQQDVADTMACLDEVQAAEAWAASLPVHVFGGSHGGFLTAHLSGRFPQRFQSATLRNPVIDVASMICATDIPDWCLVECGIPESTLVCNMTTAQWEMLRQASPLQYAGAASASAVQSAPMDFKTAGYEADDQTAGAYSSMPAPTFGAKGGPQKKKMAKKAPPKKEPAQKKAPSKAKMFSKSAASFASDDEGDDDFNLSGLSAKSKTKTKTAQSATKTQSAYDRFVTATLRQRESDAS</sequence>
<evidence type="ECO:0000256" key="3">
    <source>
        <dbReference type="ARBA" id="ARBA00010040"/>
    </source>
</evidence>
<feature type="region of interest" description="Disordered" evidence="8">
    <location>
        <begin position="454"/>
        <end position="538"/>
    </location>
</feature>
<dbReference type="GO" id="GO:0006508">
    <property type="term" value="P:proteolysis"/>
    <property type="evidence" value="ECO:0007669"/>
    <property type="project" value="InterPro"/>
</dbReference>
<dbReference type="InParanoid" id="A9V692"/>
<comment type="similarity">
    <text evidence="3">Belongs to the peptidase S9C family.</text>
</comment>
<feature type="compositionally biased region" description="Polar residues" evidence="8">
    <location>
        <begin position="78"/>
        <end position="87"/>
    </location>
</feature>
<organism evidence="11 12">
    <name type="scientific">Monosiga brevicollis</name>
    <name type="common">Choanoflagellate</name>
    <dbReference type="NCBI Taxonomy" id="81824"/>
    <lineage>
        <taxon>Eukaryota</taxon>
        <taxon>Choanoflagellata</taxon>
        <taxon>Craspedida</taxon>
        <taxon>Salpingoecidae</taxon>
        <taxon>Monosiga</taxon>
    </lineage>
</organism>
<keyword evidence="6" id="KW-0963">Cytoplasm</keyword>
<feature type="region of interest" description="Disordered" evidence="8">
    <location>
        <begin position="170"/>
        <end position="192"/>
    </location>
</feature>
<dbReference type="GO" id="GO:0008236">
    <property type="term" value="F:serine-type peptidase activity"/>
    <property type="evidence" value="ECO:0007669"/>
    <property type="project" value="InterPro"/>
</dbReference>
<dbReference type="eggNOG" id="KOG2100">
    <property type="taxonomic scope" value="Eukaryota"/>
</dbReference>
<dbReference type="Pfam" id="PF19283">
    <property type="entry name" value="APEH_N"/>
    <property type="match status" value="1"/>
</dbReference>
<feature type="region of interest" description="Disordered" evidence="8">
    <location>
        <begin position="78"/>
        <end position="98"/>
    </location>
</feature>
<evidence type="ECO:0000259" key="10">
    <source>
        <dbReference type="Pfam" id="PF19283"/>
    </source>
</evidence>
<feature type="compositionally biased region" description="Basic and acidic residues" evidence="8">
    <location>
        <begin position="170"/>
        <end position="181"/>
    </location>
</feature>
<proteinExistence type="inferred from homology"/>
<feature type="domain" description="Peptidase S9 prolyl oligopeptidase catalytic" evidence="9">
    <location>
        <begin position="285"/>
        <end position="387"/>
    </location>
</feature>
<evidence type="ECO:0000256" key="5">
    <source>
        <dbReference type="ARBA" id="ARBA00012917"/>
    </source>
</evidence>
<dbReference type="SUPFAM" id="SSF53474">
    <property type="entry name" value="alpha/beta-Hydrolases"/>
    <property type="match status" value="1"/>
</dbReference>
<feature type="compositionally biased region" description="Low complexity" evidence="8">
    <location>
        <begin position="490"/>
        <end position="502"/>
    </location>
</feature>
<feature type="compositionally biased region" description="Low complexity" evidence="8">
    <location>
        <begin position="525"/>
        <end position="536"/>
    </location>
</feature>
<dbReference type="InterPro" id="IPR045550">
    <property type="entry name" value="AARE_N"/>
</dbReference>
<reference evidence="11 12" key="1">
    <citation type="journal article" date="2008" name="Nature">
        <title>The genome of the choanoflagellate Monosiga brevicollis and the origin of metazoans.</title>
        <authorList>
            <consortium name="JGI Sequencing"/>
            <person name="King N."/>
            <person name="Westbrook M.J."/>
            <person name="Young S.L."/>
            <person name="Kuo A."/>
            <person name="Abedin M."/>
            <person name="Chapman J."/>
            <person name="Fairclough S."/>
            <person name="Hellsten U."/>
            <person name="Isogai Y."/>
            <person name="Letunic I."/>
            <person name="Marr M."/>
            <person name="Pincus D."/>
            <person name="Putnam N."/>
            <person name="Rokas A."/>
            <person name="Wright K.J."/>
            <person name="Zuzow R."/>
            <person name="Dirks W."/>
            <person name="Good M."/>
            <person name="Goodstein D."/>
            <person name="Lemons D."/>
            <person name="Li W."/>
            <person name="Lyons J.B."/>
            <person name="Morris A."/>
            <person name="Nichols S."/>
            <person name="Richter D.J."/>
            <person name="Salamov A."/>
            <person name="Bork P."/>
            <person name="Lim W.A."/>
            <person name="Manning G."/>
            <person name="Miller W.T."/>
            <person name="McGinnis W."/>
            <person name="Shapiro H."/>
            <person name="Tjian R."/>
            <person name="Grigoriev I.V."/>
            <person name="Rokhsar D."/>
        </authorList>
    </citation>
    <scope>NUCLEOTIDE SEQUENCE [LARGE SCALE GENOMIC DNA]</scope>
    <source>
        <strain evidence="12">MX1 / ATCC 50154</strain>
    </source>
</reference>
<dbReference type="RefSeq" id="XP_001748189.1">
    <property type="nucleotide sequence ID" value="XM_001748137.1"/>
</dbReference>
<evidence type="ECO:0000313" key="11">
    <source>
        <dbReference type="EMBL" id="EDQ86950.1"/>
    </source>
</evidence>
<dbReference type="KEGG" id="mbr:MONBRDRAFT_10456"/>
<feature type="compositionally biased region" description="Basic residues" evidence="8">
    <location>
        <begin position="467"/>
        <end position="477"/>
    </location>
</feature>
<accession>A9V692</accession>
<dbReference type="EMBL" id="CH991562">
    <property type="protein sequence ID" value="EDQ86950.1"/>
    <property type="molecule type" value="Genomic_DNA"/>
</dbReference>
<keyword evidence="7" id="KW-0378">Hydrolase</keyword>
<name>A9V692_MONBE</name>
<dbReference type="EC" id="3.4.19.1" evidence="5"/>
<protein>
    <recommendedName>
        <fullName evidence="5">acylaminoacyl-peptidase</fullName>
        <ecNumber evidence="5">3.4.19.1</ecNumber>
    </recommendedName>
</protein>
<dbReference type="InterPro" id="IPR001375">
    <property type="entry name" value="Peptidase_S9_cat"/>
</dbReference>
<comment type="subcellular location">
    <subcellularLocation>
        <location evidence="2">Cytoplasm</location>
    </subcellularLocation>
</comment>
<comment type="subunit">
    <text evidence="4">Homotetramer.</text>
</comment>
<dbReference type="GeneID" id="5893497"/>
<dbReference type="GO" id="GO:0005737">
    <property type="term" value="C:cytoplasm"/>
    <property type="evidence" value="ECO:0007669"/>
    <property type="project" value="UniProtKB-SubCell"/>
</dbReference>
<feature type="domain" description="Acylamino-acid-releasing enzyme N-terminal" evidence="10">
    <location>
        <begin position="140"/>
        <end position="268"/>
    </location>
</feature>
<comment type="catalytic activity">
    <reaction evidence="1">
        <text>Cleavage of an N-acetyl or N-formyl amino acid from the N-terminus of a polypeptide.</text>
        <dbReference type="EC" id="3.4.19.1"/>
    </reaction>
</comment>
<dbReference type="InterPro" id="IPR029058">
    <property type="entry name" value="AB_hydrolase_fold"/>
</dbReference>
<dbReference type="PANTHER" id="PTHR42776">
    <property type="entry name" value="SERINE PEPTIDASE S9 FAMILY MEMBER"/>
    <property type="match status" value="1"/>
</dbReference>
<evidence type="ECO:0000256" key="6">
    <source>
        <dbReference type="ARBA" id="ARBA00022490"/>
    </source>
</evidence>
<dbReference type="PANTHER" id="PTHR42776:SF4">
    <property type="entry name" value="ACYLAMINO-ACID-RELEASING ENZYME"/>
    <property type="match status" value="1"/>
</dbReference>